<dbReference type="PROSITE" id="PS51414">
    <property type="entry name" value="HSR"/>
    <property type="match status" value="1"/>
</dbReference>
<protein>
    <submittedName>
        <fullName evidence="4">Nuclear autoantigen Sp-100-like isoform X2</fullName>
    </submittedName>
</protein>
<organism evidence="3 4">
    <name type="scientific">Hipposideros armiger</name>
    <name type="common">Great Himalayan leaf-nosed bat</name>
    <dbReference type="NCBI Taxonomy" id="186990"/>
    <lineage>
        <taxon>Eukaryota</taxon>
        <taxon>Metazoa</taxon>
        <taxon>Chordata</taxon>
        <taxon>Craniata</taxon>
        <taxon>Vertebrata</taxon>
        <taxon>Euteleostomi</taxon>
        <taxon>Mammalia</taxon>
        <taxon>Eutheria</taxon>
        <taxon>Laurasiatheria</taxon>
        <taxon>Chiroptera</taxon>
        <taxon>Yinpterochiroptera</taxon>
        <taxon>Rhinolophoidea</taxon>
        <taxon>Hipposideridae</taxon>
        <taxon>Hipposideros</taxon>
    </lineage>
</organism>
<gene>
    <name evidence="4" type="primary">LOC109378066</name>
</gene>
<proteinExistence type="predicted"/>
<evidence type="ECO:0000313" key="4">
    <source>
        <dbReference type="RefSeq" id="XP_019490074.1"/>
    </source>
</evidence>
<evidence type="ECO:0000256" key="1">
    <source>
        <dbReference type="SAM" id="MobiDB-lite"/>
    </source>
</evidence>
<dbReference type="InterPro" id="IPR043563">
    <property type="entry name" value="Sp110/Sp140/Sp140L-like"/>
</dbReference>
<dbReference type="Pfam" id="PF03172">
    <property type="entry name" value="HSR"/>
    <property type="match status" value="1"/>
</dbReference>
<feature type="region of interest" description="Disordered" evidence="1">
    <location>
        <begin position="140"/>
        <end position="237"/>
    </location>
</feature>
<dbReference type="RefSeq" id="XP_019490074.1">
    <property type="nucleotide sequence ID" value="XM_019634529.1"/>
</dbReference>
<dbReference type="Proteomes" id="UP000694851">
    <property type="component" value="Unplaced"/>
</dbReference>
<evidence type="ECO:0000259" key="2">
    <source>
        <dbReference type="PROSITE" id="PS51414"/>
    </source>
</evidence>
<dbReference type="PANTHER" id="PTHR46386">
    <property type="entry name" value="NUCLEAR BODY PROTEIN SP140"/>
    <property type="match status" value="1"/>
</dbReference>
<keyword evidence="3" id="KW-1185">Reference proteome</keyword>
<feature type="compositionally biased region" description="Polar residues" evidence="1">
    <location>
        <begin position="151"/>
        <end position="176"/>
    </location>
</feature>
<name>A0A8B7QMS6_HIPAR</name>
<reference evidence="4" key="1">
    <citation type="submission" date="2025-08" db="UniProtKB">
        <authorList>
            <consortium name="RefSeq"/>
        </authorList>
    </citation>
    <scope>IDENTIFICATION</scope>
    <source>
        <tissue evidence="4">Muscle</tissue>
    </source>
</reference>
<feature type="compositionally biased region" description="Basic and acidic residues" evidence="1">
    <location>
        <begin position="189"/>
        <end position="210"/>
    </location>
</feature>
<dbReference type="GO" id="GO:0000981">
    <property type="term" value="F:DNA-binding transcription factor activity, RNA polymerase II-specific"/>
    <property type="evidence" value="ECO:0007669"/>
    <property type="project" value="TreeGrafter"/>
</dbReference>
<dbReference type="GeneID" id="109378066"/>
<sequence>MASGNRGLSTRMSTEDQDADDRFICETIFNHFKKCKTEISGAIRKTFPFLDILRDYELITNKMYEDCQESCRNLVPVQRVVYNVLCELEKTFDLSLLGVLFSKVNMQEYPDLSPIYKSFENVFLERIGYQASNGEQIGERSNIPLGLQHGNCHQTNTESSGPGENLGTHESLTSSGAGPLSYVGTTPPESEHSEHLSETEQINTRRKDTTSDNNDVLESQQASEQCAQEPEPAGKAE</sequence>
<dbReference type="InterPro" id="IPR004865">
    <property type="entry name" value="HSR_dom"/>
</dbReference>
<accession>A0A8B7QMS6</accession>
<dbReference type="GO" id="GO:0005634">
    <property type="term" value="C:nucleus"/>
    <property type="evidence" value="ECO:0007669"/>
    <property type="project" value="InterPro"/>
</dbReference>
<dbReference type="AlphaFoldDB" id="A0A8B7QMS6"/>
<evidence type="ECO:0000313" key="3">
    <source>
        <dbReference type="Proteomes" id="UP000694851"/>
    </source>
</evidence>
<feature type="compositionally biased region" description="Low complexity" evidence="1">
    <location>
        <begin position="218"/>
        <end position="231"/>
    </location>
</feature>
<feature type="domain" description="HSR" evidence="2">
    <location>
        <begin position="8"/>
        <end position="124"/>
    </location>
</feature>
<dbReference type="OrthoDB" id="9536595at2759"/>
<dbReference type="PANTHER" id="PTHR46386:SF1">
    <property type="entry name" value="NUCLEAR BODY PROTEIN SP140-LIKE PROTEIN"/>
    <property type="match status" value="1"/>
</dbReference>